<dbReference type="AlphaFoldDB" id="A0A0E9UMD1"/>
<accession>A0A0E9UMD1</accession>
<protein>
    <submittedName>
        <fullName evidence="2">Uncharacterized protein</fullName>
    </submittedName>
</protein>
<organism evidence="2">
    <name type="scientific">Anguilla anguilla</name>
    <name type="common">European freshwater eel</name>
    <name type="synonym">Muraena anguilla</name>
    <dbReference type="NCBI Taxonomy" id="7936"/>
    <lineage>
        <taxon>Eukaryota</taxon>
        <taxon>Metazoa</taxon>
        <taxon>Chordata</taxon>
        <taxon>Craniata</taxon>
        <taxon>Vertebrata</taxon>
        <taxon>Euteleostomi</taxon>
        <taxon>Actinopterygii</taxon>
        <taxon>Neopterygii</taxon>
        <taxon>Teleostei</taxon>
        <taxon>Anguilliformes</taxon>
        <taxon>Anguillidae</taxon>
        <taxon>Anguilla</taxon>
    </lineage>
</organism>
<reference evidence="2" key="1">
    <citation type="submission" date="2014-11" db="EMBL/GenBank/DDBJ databases">
        <authorList>
            <person name="Amaro Gonzalez C."/>
        </authorList>
    </citation>
    <scope>NUCLEOTIDE SEQUENCE</scope>
</reference>
<reference evidence="2" key="2">
    <citation type="journal article" date="2015" name="Fish Shellfish Immunol.">
        <title>Early steps in the European eel (Anguilla anguilla)-Vibrio vulnificus interaction in the gills: Role of the RtxA13 toxin.</title>
        <authorList>
            <person name="Callol A."/>
            <person name="Pajuelo D."/>
            <person name="Ebbesson L."/>
            <person name="Teles M."/>
            <person name="MacKenzie S."/>
            <person name="Amaro C."/>
        </authorList>
    </citation>
    <scope>NUCLEOTIDE SEQUENCE</scope>
</reference>
<dbReference type="EMBL" id="GBXM01042449">
    <property type="protein sequence ID" value="JAH66128.1"/>
    <property type="molecule type" value="Transcribed_RNA"/>
</dbReference>
<sequence length="21" mass="2361">MLKNLLAQIKTHPEPGPSWSL</sequence>
<name>A0A0E9UMD1_ANGAN</name>
<feature type="region of interest" description="Disordered" evidence="1">
    <location>
        <begin position="1"/>
        <end position="21"/>
    </location>
</feature>
<evidence type="ECO:0000256" key="1">
    <source>
        <dbReference type="SAM" id="MobiDB-lite"/>
    </source>
</evidence>
<evidence type="ECO:0000313" key="2">
    <source>
        <dbReference type="EMBL" id="JAH66128.1"/>
    </source>
</evidence>
<proteinExistence type="predicted"/>